<gene>
    <name evidence="2" type="ORF">F8154_08290</name>
</gene>
<evidence type="ECO:0000313" key="2">
    <source>
        <dbReference type="EMBL" id="KAB3534714.1"/>
    </source>
</evidence>
<name>A0A6I0F879_9FIRM</name>
<dbReference type="OrthoDB" id="9793746at2"/>
<keyword evidence="3" id="KW-1185">Reference proteome</keyword>
<feature type="transmembrane region" description="Helical" evidence="1">
    <location>
        <begin position="174"/>
        <end position="192"/>
    </location>
</feature>
<protein>
    <submittedName>
        <fullName evidence="2">DUF368 domain-containing protein</fullName>
    </submittedName>
</protein>
<dbReference type="InterPro" id="IPR007163">
    <property type="entry name" value="VCA0040-like"/>
</dbReference>
<reference evidence="2 3" key="1">
    <citation type="submission" date="2019-10" db="EMBL/GenBank/DDBJ databases">
        <title>Alkaliphilus serpentinus sp. nov. and Alkaliphilus pronyensis sp. nov., two novel anaerobic alkaliphilic species isolated from the serpentinized-hosted hydrothermal field of the Prony Bay (New Caledonia).</title>
        <authorList>
            <person name="Postec A."/>
        </authorList>
    </citation>
    <scope>NUCLEOTIDE SEQUENCE [LARGE SCALE GENOMIC DNA]</scope>
    <source>
        <strain evidence="2 3">LacV</strain>
    </source>
</reference>
<evidence type="ECO:0000256" key="1">
    <source>
        <dbReference type="SAM" id="Phobius"/>
    </source>
</evidence>
<keyword evidence="1" id="KW-0812">Transmembrane</keyword>
<comment type="caution">
    <text evidence="2">The sequence shown here is derived from an EMBL/GenBank/DDBJ whole genome shotgun (WGS) entry which is preliminary data.</text>
</comment>
<proteinExistence type="predicted"/>
<feature type="transmembrane region" description="Helical" evidence="1">
    <location>
        <begin position="46"/>
        <end position="67"/>
    </location>
</feature>
<feature type="transmembrane region" description="Helical" evidence="1">
    <location>
        <begin position="228"/>
        <end position="245"/>
    </location>
</feature>
<dbReference type="EMBL" id="WBZC01000026">
    <property type="protein sequence ID" value="KAB3534714.1"/>
    <property type="molecule type" value="Genomic_DNA"/>
</dbReference>
<dbReference type="Proteomes" id="UP000432715">
    <property type="component" value="Unassembled WGS sequence"/>
</dbReference>
<feature type="transmembrane region" description="Helical" evidence="1">
    <location>
        <begin position="97"/>
        <end position="117"/>
    </location>
</feature>
<dbReference type="Pfam" id="PF04018">
    <property type="entry name" value="VCA0040-like"/>
    <property type="match status" value="1"/>
</dbReference>
<accession>A0A6I0F879</accession>
<dbReference type="PANTHER" id="PTHR37308:SF1">
    <property type="entry name" value="POLYPRENYL-PHOSPHATE TRANSPORTER"/>
    <property type="match status" value="1"/>
</dbReference>
<keyword evidence="1" id="KW-0472">Membrane</keyword>
<dbReference type="RefSeq" id="WP_151861148.1">
    <property type="nucleotide sequence ID" value="NZ_WBZC01000026.1"/>
</dbReference>
<organism evidence="2 3">
    <name type="scientific">Alkaliphilus pronyensis</name>
    <dbReference type="NCBI Taxonomy" id="1482732"/>
    <lineage>
        <taxon>Bacteria</taxon>
        <taxon>Bacillati</taxon>
        <taxon>Bacillota</taxon>
        <taxon>Clostridia</taxon>
        <taxon>Peptostreptococcales</taxon>
        <taxon>Natronincolaceae</taxon>
        <taxon>Alkaliphilus</taxon>
    </lineage>
</organism>
<dbReference type="PANTHER" id="PTHR37308">
    <property type="entry name" value="INTEGRAL MEMBRANE PROTEIN"/>
    <property type="match status" value="1"/>
</dbReference>
<keyword evidence="1" id="KW-1133">Transmembrane helix</keyword>
<feature type="transmembrane region" description="Helical" evidence="1">
    <location>
        <begin position="7"/>
        <end position="31"/>
    </location>
</feature>
<sequence length="248" mass="26940">MHPILQGFILGFIIVLPGMSGGTVFVILGIYEQVIKDLVKLNLKPYIPLVIGAIVGIFLGAMAFSVFFEHHRDATTALLLGCVIASIKPVLKNSPKLNFNRLIIAVIGFLLGYYLVGEPISIVSASKEVSWYLLLMGGALSSAVMIIPGLPGSSVLILFGIYDSLLLYISNLDIINLAIFGIGGLIGILLLVKILENLYNNHRGLVSYSFAGIIFGSSRALLPYDINLLVTVLFILGFSIIWKWSDKE</sequence>
<dbReference type="AlphaFoldDB" id="A0A6I0F879"/>
<feature type="transmembrane region" description="Helical" evidence="1">
    <location>
        <begin position="129"/>
        <end position="162"/>
    </location>
</feature>
<evidence type="ECO:0000313" key="3">
    <source>
        <dbReference type="Proteomes" id="UP000432715"/>
    </source>
</evidence>